<keyword evidence="2" id="KW-1185">Reference proteome</keyword>
<organism evidence="1 2">
    <name type="scientific">Orbilia blumenaviensis</name>
    <dbReference type="NCBI Taxonomy" id="1796055"/>
    <lineage>
        <taxon>Eukaryota</taxon>
        <taxon>Fungi</taxon>
        <taxon>Dikarya</taxon>
        <taxon>Ascomycota</taxon>
        <taxon>Pezizomycotina</taxon>
        <taxon>Orbiliomycetes</taxon>
        <taxon>Orbiliales</taxon>
        <taxon>Orbiliaceae</taxon>
        <taxon>Orbilia</taxon>
    </lineage>
</organism>
<name>A0AAV9V0Y3_9PEZI</name>
<dbReference type="AlphaFoldDB" id="A0AAV9V0Y3"/>
<evidence type="ECO:0000313" key="1">
    <source>
        <dbReference type="EMBL" id="KAK6352460.1"/>
    </source>
</evidence>
<protein>
    <submittedName>
        <fullName evidence="1">Uncharacterized protein</fullName>
    </submittedName>
</protein>
<reference evidence="1 2" key="1">
    <citation type="submission" date="2019-10" db="EMBL/GenBank/DDBJ databases">
        <authorList>
            <person name="Palmer J.M."/>
        </authorList>
    </citation>
    <scope>NUCLEOTIDE SEQUENCE [LARGE SCALE GENOMIC DNA]</scope>
    <source>
        <strain evidence="1 2">TWF730</strain>
    </source>
</reference>
<dbReference type="Proteomes" id="UP001373714">
    <property type="component" value="Unassembled WGS sequence"/>
</dbReference>
<proteinExistence type="predicted"/>
<dbReference type="EMBL" id="JAVHNS010000006">
    <property type="protein sequence ID" value="KAK6352460.1"/>
    <property type="molecule type" value="Genomic_DNA"/>
</dbReference>
<gene>
    <name evidence="1" type="ORF">TWF730_009286</name>
</gene>
<sequence>MMDADETPITVRTVNRSWVIRNPDRINTNNHNHSELPTELQAIEEAIDRQEYYRRLTETWYDIWKPVLQRMQFEAKGVTIPDAPALDRGQEVILSPSICRLLKSAADGGVLLQRVPTNLEEDLRELVLPLIDPFLRVQPGSTSRKQYFVRLNDCSPKDGIGSQGPFSEPWPIIVSLCTSSRTQKALRDLLECGVYRDKDINEDRPTAHQVLHLIPWREEISTLNEFRIFVPPNGNIRAISQYSERSGGWADDVSANYDKIKRLVPAMIECNTKFRLLVQEAGLELPKGGYVLDVHAQLLQQENGGSASQQGPIWSVEPIEINPFGAQLAAGSGIFQWLIDWEFMYGFSDSLIVALVYDDCREDESE</sequence>
<comment type="caution">
    <text evidence="1">The sequence shown here is derived from an EMBL/GenBank/DDBJ whole genome shotgun (WGS) entry which is preliminary data.</text>
</comment>
<accession>A0AAV9V0Y3</accession>
<evidence type="ECO:0000313" key="2">
    <source>
        <dbReference type="Proteomes" id="UP001373714"/>
    </source>
</evidence>